<proteinExistence type="predicted"/>
<evidence type="ECO:0000313" key="1">
    <source>
        <dbReference type="EMBL" id="GAM63674.1"/>
    </source>
</evidence>
<evidence type="ECO:0000313" key="2">
    <source>
        <dbReference type="Proteomes" id="UP000031670"/>
    </source>
</evidence>
<dbReference type="EMBL" id="BBSA01000009">
    <property type="protein sequence ID" value="GAM63674.1"/>
    <property type="molecule type" value="Genomic_DNA"/>
</dbReference>
<sequence length="89" mass="9313">MGNNLVRDNGTPIQGFAPNVFYPSSFMGSDFSVVSGVVWMPSTDVLFGYDDQGQDFPIAGGTILVIPQGVSVLNVKGDANIAFAGQVTV</sequence>
<accession>A0A0B8PLU8</accession>
<dbReference type="Proteomes" id="UP000031670">
    <property type="component" value="Unassembled WGS sequence"/>
</dbReference>
<protein>
    <submittedName>
        <fullName evidence="1">Uncharacterized protein</fullName>
    </submittedName>
</protein>
<organism evidence="1 2">
    <name type="scientific">Vibrio ishigakensis</name>
    <dbReference type="NCBI Taxonomy" id="1481914"/>
    <lineage>
        <taxon>Bacteria</taxon>
        <taxon>Pseudomonadati</taxon>
        <taxon>Pseudomonadota</taxon>
        <taxon>Gammaproteobacteria</taxon>
        <taxon>Vibrionales</taxon>
        <taxon>Vibrionaceae</taxon>
        <taxon>Vibrio</taxon>
    </lineage>
</organism>
<reference evidence="1 2" key="2">
    <citation type="submission" date="2015-01" db="EMBL/GenBank/DDBJ databases">
        <authorList>
            <consortium name="NBRP consortium"/>
            <person name="Sawabe T."/>
            <person name="Meirelles P."/>
            <person name="Feng G."/>
            <person name="Sayaka M."/>
            <person name="Hattori M."/>
            <person name="Ohkuma M."/>
        </authorList>
    </citation>
    <scope>NUCLEOTIDE SEQUENCE [LARGE SCALE GENOMIC DNA]</scope>
    <source>
        <strain evidence="1 2">JCM19232</strain>
    </source>
</reference>
<dbReference type="AlphaFoldDB" id="A0A0B8PLU8"/>
<name>A0A0B8PLU8_9VIBR</name>
<gene>
    <name evidence="1" type="ORF">JCM19232_2654</name>
</gene>
<comment type="caution">
    <text evidence="1">The sequence shown here is derived from an EMBL/GenBank/DDBJ whole genome shotgun (WGS) entry which is preliminary data.</text>
</comment>
<reference evidence="1 2" key="1">
    <citation type="submission" date="2015-01" db="EMBL/GenBank/DDBJ databases">
        <title>Vibrio sp. C5 JCM 19232 whole genome shotgun sequence.</title>
        <authorList>
            <person name="Sawabe T."/>
            <person name="Meirelles P."/>
            <person name="Feng G."/>
            <person name="Sayaka M."/>
            <person name="Hattori M."/>
            <person name="Ohkuma M."/>
        </authorList>
    </citation>
    <scope>NUCLEOTIDE SEQUENCE [LARGE SCALE GENOMIC DNA]</scope>
    <source>
        <strain evidence="1 2">JCM19232</strain>
    </source>
</reference>